<keyword evidence="2" id="KW-0548">Nucleotidyltransferase</keyword>
<dbReference type="PANTHER" id="PTHR34023">
    <property type="entry name" value="RNASE H DOMAIN-CONTAINING PROTEIN"/>
    <property type="match status" value="1"/>
</dbReference>
<dbReference type="GO" id="GO:0004523">
    <property type="term" value="F:RNA-DNA hybrid ribonuclease activity"/>
    <property type="evidence" value="ECO:0007669"/>
    <property type="project" value="InterPro"/>
</dbReference>
<reference evidence="2 3" key="1">
    <citation type="journal article" date="2018" name="Front. Plant Sci.">
        <title>Red Clover (Trifolium pratense) and Zigzag Clover (T. medium) - A Picture of Genomic Similarities and Differences.</title>
        <authorList>
            <person name="Dluhosova J."/>
            <person name="Istvanek J."/>
            <person name="Nedelnik J."/>
            <person name="Repkova J."/>
        </authorList>
    </citation>
    <scope>NUCLEOTIDE SEQUENCE [LARGE SCALE GENOMIC DNA]</scope>
    <source>
        <strain evidence="3">cv. 10/8</strain>
        <tissue evidence="2">Leaf</tissue>
    </source>
</reference>
<dbReference type="InterPro" id="IPR002156">
    <property type="entry name" value="RNaseH_domain"/>
</dbReference>
<evidence type="ECO:0000313" key="2">
    <source>
        <dbReference type="EMBL" id="MCH95075.1"/>
    </source>
</evidence>
<dbReference type="CDD" id="cd06222">
    <property type="entry name" value="RNase_H_like"/>
    <property type="match status" value="1"/>
</dbReference>
<dbReference type="InterPro" id="IPR036397">
    <property type="entry name" value="RNaseH_sf"/>
</dbReference>
<name>A0A392N7F1_9FABA</name>
<keyword evidence="3" id="KW-1185">Reference proteome</keyword>
<dbReference type="Pfam" id="PF13456">
    <property type="entry name" value="RVT_3"/>
    <property type="match status" value="1"/>
</dbReference>
<keyword evidence="2" id="KW-0808">Transferase</keyword>
<keyword evidence="2" id="KW-0695">RNA-directed DNA polymerase</keyword>
<dbReference type="GO" id="GO:0003676">
    <property type="term" value="F:nucleic acid binding"/>
    <property type="evidence" value="ECO:0007669"/>
    <property type="project" value="InterPro"/>
</dbReference>
<evidence type="ECO:0000313" key="3">
    <source>
        <dbReference type="Proteomes" id="UP000265520"/>
    </source>
</evidence>
<dbReference type="Proteomes" id="UP000265520">
    <property type="component" value="Unassembled WGS sequence"/>
</dbReference>
<evidence type="ECO:0000259" key="1">
    <source>
        <dbReference type="Pfam" id="PF13456"/>
    </source>
</evidence>
<feature type="non-terminal residue" evidence="2">
    <location>
        <position position="1"/>
    </location>
</feature>
<sequence>HRDNGHIGCGGIIRGSEGEWLGGFVKFIKLHVDSMVVVRAITVSGGGSTCERFLVEKIRRLIDLDWEVVVKHSYREANQCRDALANIVSGMTDGCVFYDKCPIDISHIYPADVLGIATPRLVPF</sequence>
<dbReference type="Gene3D" id="3.30.420.10">
    <property type="entry name" value="Ribonuclease H-like superfamily/Ribonuclease H"/>
    <property type="match status" value="1"/>
</dbReference>
<gene>
    <name evidence="2" type="ORF">A2U01_0016048</name>
</gene>
<comment type="caution">
    <text evidence="2">The sequence shown here is derived from an EMBL/GenBank/DDBJ whole genome shotgun (WGS) entry which is preliminary data.</text>
</comment>
<protein>
    <submittedName>
        <fullName evidence="2">Putative non-LTR retroelement reverse transcriptase</fullName>
    </submittedName>
</protein>
<accession>A0A392N7F1</accession>
<feature type="domain" description="RNase H type-1" evidence="1">
    <location>
        <begin position="28"/>
        <end position="86"/>
    </location>
</feature>
<organism evidence="2 3">
    <name type="scientific">Trifolium medium</name>
    <dbReference type="NCBI Taxonomy" id="97028"/>
    <lineage>
        <taxon>Eukaryota</taxon>
        <taxon>Viridiplantae</taxon>
        <taxon>Streptophyta</taxon>
        <taxon>Embryophyta</taxon>
        <taxon>Tracheophyta</taxon>
        <taxon>Spermatophyta</taxon>
        <taxon>Magnoliopsida</taxon>
        <taxon>eudicotyledons</taxon>
        <taxon>Gunneridae</taxon>
        <taxon>Pentapetalae</taxon>
        <taxon>rosids</taxon>
        <taxon>fabids</taxon>
        <taxon>Fabales</taxon>
        <taxon>Fabaceae</taxon>
        <taxon>Papilionoideae</taxon>
        <taxon>50 kb inversion clade</taxon>
        <taxon>NPAAA clade</taxon>
        <taxon>Hologalegina</taxon>
        <taxon>IRL clade</taxon>
        <taxon>Trifolieae</taxon>
        <taxon>Trifolium</taxon>
    </lineage>
</organism>
<dbReference type="EMBL" id="LXQA010028906">
    <property type="protein sequence ID" value="MCH95075.1"/>
    <property type="molecule type" value="Genomic_DNA"/>
</dbReference>
<proteinExistence type="predicted"/>
<dbReference type="AlphaFoldDB" id="A0A392N7F1"/>
<dbReference type="InterPro" id="IPR044730">
    <property type="entry name" value="RNase_H-like_dom_plant"/>
</dbReference>
<dbReference type="GO" id="GO:0003964">
    <property type="term" value="F:RNA-directed DNA polymerase activity"/>
    <property type="evidence" value="ECO:0007669"/>
    <property type="project" value="UniProtKB-KW"/>
</dbReference>
<dbReference type="PANTHER" id="PTHR34023:SF4">
    <property type="entry name" value="RNASE H TYPE-1 DOMAIN-CONTAINING PROTEIN"/>
    <property type="match status" value="1"/>
</dbReference>